<keyword evidence="2" id="KW-1185">Reference proteome</keyword>
<protein>
    <recommendedName>
        <fullName evidence="3">Secreted protein</fullName>
    </recommendedName>
</protein>
<evidence type="ECO:0000313" key="1">
    <source>
        <dbReference type="EMBL" id="NKC03109.1"/>
    </source>
</evidence>
<dbReference type="Proteomes" id="UP000704467">
    <property type="component" value="Unassembled WGS sequence"/>
</dbReference>
<reference evidence="1 2" key="1">
    <citation type="submission" date="2020-03" db="EMBL/GenBank/DDBJ databases">
        <title>Whole genome sequencing of clinical and environmental type strains of Ochrobactrum.</title>
        <authorList>
            <person name="Dharne M."/>
        </authorList>
    </citation>
    <scope>NUCLEOTIDE SEQUENCE [LARGE SCALE GENOMIC DNA]</scope>
    <source>
        <strain evidence="1 2">CIP 109452</strain>
    </source>
</reference>
<sequence length="94" mass="10574">MLMIVPLLQRCMAFGARKRAKKFSRRLRSISIWNNRISKVLGISNRYTCDACFGHFGSMAPQGAVASYYFFWRFDPGVCGGGSTSGTVAKFHRE</sequence>
<organism evidence="1 2">
    <name type="scientific">Brucella haematophila</name>
    <dbReference type="NCBI Taxonomy" id="419474"/>
    <lineage>
        <taxon>Bacteria</taxon>
        <taxon>Pseudomonadati</taxon>
        <taxon>Pseudomonadota</taxon>
        <taxon>Alphaproteobacteria</taxon>
        <taxon>Hyphomicrobiales</taxon>
        <taxon>Brucellaceae</taxon>
        <taxon>Brucella/Ochrobactrum group</taxon>
        <taxon>Brucella</taxon>
    </lineage>
</organism>
<dbReference type="EMBL" id="JAAVLN010000001">
    <property type="protein sequence ID" value="NKC03109.1"/>
    <property type="molecule type" value="Genomic_DNA"/>
</dbReference>
<evidence type="ECO:0000313" key="2">
    <source>
        <dbReference type="Proteomes" id="UP000704467"/>
    </source>
</evidence>
<comment type="caution">
    <text evidence="1">The sequence shown here is derived from an EMBL/GenBank/DDBJ whole genome shotgun (WGS) entry which is preliminary data.</text>
</comment>
<name>A0ABX1DJM5_9HYPH</name>
<proteinExistence type="predicted"/>
<accession>A0ABX1DJM5</accession>
<evidence type="ECO:0008006" key="3">
    <source>
        <dbReference type="Google" id="ProtNLM"/>
    </source>
</evidence>
<gene>
    <name evidence="1" type="ORF">HED55_06335</name>
</gene>